<evidence type="ECO:0000313" key="5">
    <source>
        <dbReference type="Proteomes" id="UP000018679"/>
    </source>
</evidence>
<comment type="caution">
    <text evidence="4">The sequence shown here is derived from an EMBL/GenBank/DDBJ whole genome shotgun (WGS) entry which is preliminary data.</text>
</comment>
<dbReference type="Proteomes" id="UP000018679">
    <property type="component" value="Unassembled WGS sequence"/>
</dbReference>
<dbReference type="InterPro" id="IPR052894">
    <property type="entry name" value="AsmA-related"/>
</dbReference>
<dbReference type="PANTHER" id="PTHR30441:SF4">
    <property type="entry name" value="PROTEIN ASMA"/>
    <property type="match status" value="1"/>
</dbReference>
<dbReference type="InterPro" id="IPR007844">
    <property type="entry name" value="AsmA"/>
</dbReference>
<dbReference type="GO" id="GO:0090313">
    <property type="term" value="P:regulation of protein targeting to membrane"/>
    <property type="evidence" value="ECO:0007669"/>
    <property type="project" value="TreeGrafter"/>
</dbReference>
<proteinExistence type="predicted"/>
<evidence type="ECO:0000256" key="2">
    <source>
        <dbReference type="SAM" id="Phobius"/>
    </source>
</evidence>
<accession>A0AAI9J0P9</accession>
<reference evidence="4 5" key="1">
    <citation type="journal article" date="2013" name="Genome Announc.">
        <title>Genome Sequences of 28 Bordetella pertussis U.S. Outbreak Strains Dating from 2010 to 2012.</title>
        <authorList>
            <person name="Harvill E.T."/>
            <person name="Goodfield L.L."/>
            <person name="Ivanov Y."/>
            <person name="Meyer J.A."/>
            <person name="Newth C."/>
            <person name="Cassiday P."/>
            <person name="Tondella M.L."/>
            <person name="Liao P."/>
            <person name="Zimmerman J."/>
            <person name="Meert K."/>
            <person name="Wessel D."/>
            <person name="Berger J."/>
            <person name="Dean J.M."/>
            <person name="Holubkov R."/>
            <person name="Burr J."/>
            <person name="Liu T."/>
            <person name="Brinkac L."/>
            <person name="Kim M."/>
            <person name="Losada L."/>
        </authorList>
    </citation>
    <scope>NUCLEOTIDE SEQUENCE [LARGE SCALE GENOMIC DNA]</scope>
    <source>
        <strain evidence="4 5">CHLA-26</strain>
    </source>
</reference>
<feature type="domain" description="AsmA" evidence="3">
    <location>
        <begin position="49"/>
        <end position="772"/>
    </location>
</feature>
<dbReference type="PANTHER" id="PTHR30441">
    <property type="entry name" value="DUF748 DOMAIN-CONTAINING PROTEIN"/>
    <property type="match status" value="1"/>
</dbReference>
<evidence type="ECO:0000256" key="1">
    <source>
        <dbReference type="SAM" id="MobiDB-lite"/>
    </source>
</evidence>
<feature type="region of interest" description="Disordered" evidence="1">
    <location>
        <begin position="553"/>
        <end position="589"/>
    </location>
</feature>
<feature type="transmembrane region" description="Helical" evidence="2">
    <location>
        <begin position="56"/>
        <end position="78"/>
    </location>
</feature>
<keyword evidence="2" id="KW-0812">Transmembrane</keyword>
<feature type="compositionally biased region" description="Basic and acidic residues" evidence="1">
    <location>
        <begin position="565"/>
        <end position="574"/>
    </location>
</feature>
<name>A0AAI9J0P9_BORPT</name>
<evidence type="ECO:0000313" key="4">
    <source>
        <dbReference type="EMBL" id="ETH30438.1"/>
    </source>
</evidence>
<keyword evidence="2" id="KW-1133">Transmembrane helix</keyword>
<evidence type="ECO:0000259" key="3">
    <source>
        <dbReference type="Pfam" id="PF05170"/>
    </source>
</evidence>
<keyword evidence="2" id="KW-0472">Membrane</keyword>
<sequence length="887" mass="92544">MLGHGGRQPPAARSRRIGQGGAGAYATVRFGAAGFLRNIPSRGLDGAAMKTWFKRIVIGLVVLVVVAVVGLAIFLLTFDPNAYKYKLEEAVQARYERTLNIEGEIELSLFPRIGLAVQGVSLSEPNSPDVFASIDSMRLAVAVWPLLSNSLVVDHVTINGFKARVIRGKDSHFNFENLVGGSVQSTDVPGNAAEATAGAITGTAQAIVNGTVSTPKSMQIDIAGLDLKDGEIQLQDAMSGMAVAITKLNAATGRVTYNQPFDVSLSARVEGGNPRLDAGLTGQAQLTLDPLAKRYAAQRLDLRMEGRLPGAQAKSLAARGNVAFNGMTSSLDVAGLEILFQGDIVDTATKLTNVEASVAMPKLAVDPHKTELQIDKLAVRAKGAMPGGPFELAVDAPALNISPTNASGDALSGRVRTQELDASFGLNGISGNAGELDIKEAKLDSTLKQGERVVKSAFASPVTLNLLQRSIGLSALKGDVNITDPGLPKGSLQIPVIGSVNANLLKDQANARINAVLEGGKFDLSADIVALSAVPRVTFALAVDTLDLDKLAPPAGASAPPKPAGDGKQDESKPPAKPQPAPAPAAADDSINLSGLVGPTASGTIKIGQLVMRGLKAEQVAANIKLEKGKLDISTLTAALYGGKLGGVMSVDAVNGNQLVAKMSLAGIAIQPLLSDLAGKDTLSGTGSLAFDLKTAGANTYAMKSGLAGTMQVRLRDGAIKGINVAQTLRELKAMFRGEAHDPTVQDDQTRQTDFTSLESDLVFNKGVATVKRLDMAAPLLRVNQGNPANIDFVRSELDFVARVRVVNTSTGQDGKDLAELRNLTIPLLITGPFDKPVYTLQWREVAGEALKRGLEKQLKEALTGGEGASGSPAKNIDKALKGILGK</sequence>
<dbReference type="AlphaFoldDB" id="A0AAI9J0P9"/>
<protein>
    <submittedName>
        <fullName evidence="4">AsmA family protein</fullName>
    </submittedName>
</protein>
<dbReference type="Pfam" id="PF05170">
    <property type="entry name" value="AsmA"/>
    <property type="match status" value="1"/>
</dbReference>
<dbReference type="EMBL" id="AXSB02000030">
    <property type="protein sequence ID" value="ETH30438.1"/>
    <property type="molecule type" value="Genomic_DNA"/>
</dbReference>
<organism evidence="4 5">
    <name type="scientific">Bordetella pertussis CHLA-26</name>
    <dbReference type="NCBI Taxonomy" id="1331284"/>
    <lineage>
        <taxon>Bacteria</taxon>
        <taxon>Pseudomonadati</taxon>
        <taxon>Pseudomonadota</taxon>
        <taxon>Betaproteobacteria</taxon>
        <taxon>Burkholderiales</taxon>
        <taxon>Alcaligenaceae</taxon>
        <taxon>Bordetella</taxon>
    </lineage>
</organism>
<dbReference type="GO" id="GO:0005886">
    <property type="term" value="C:plasma membrane"/>
    <property type="evidence" value="ECO:0007669"/>
    <property type="project" value="TreeGrafter"/>
</dbReference>
<gene>
    <name evidence="4" type="ORF">L566_2978</name>
</gene>